<reference evidence="3 4" key="1">
    <citation type="submission" date="2024-05" db="EMBL/GenBank/DDBJ databases">
        <title>A draft genome resource for the thread blight pathogen Marasmius tenuissimus strain MS-2.</title>
        <authorList>
            <person name="Yulfo-Soto G.E."/>
            <person name="Baruah I.K."/>
            <person name="Amoako-Attah I."/>
            <person name="Bukari Y."/>
            <person name="Meinhardt L.W."/>
            <person name="Bailey B.A."/>
            <person name="Cohen S.P."/>
        </authorList>
    </citation>
    <scope>NUCLEOTIDE SEQUENCE [LARGE SCALE GENOMIC DNA]</scope>
    <source>
        <strain evidence="3 4">MS-2</strain>
    </source>
</reference>
<gene>
    <name evidence="3" type="ORF">AAF712_015203</name>
</gene>
<keyword evidence="4" id="KW-1185">Reference proteome</keyword>
<organism evidence="3 4">
    <name type="scientific">Marasmius tenuissimus</name>
    <dbReference type="NCBI Taxonomy" id="585030"/>
    <lineage>
        <taxon>Eukaryota</taxon>
        <taxon>Fungi</taxon>
        <taxon>Dikarya</taxon>
        <taxon>Basidiomycota</taxon>
        <taxon>Agaricomycotina</taxon>
        <taxon>Agaricomycetes</taxon>
        <taxon>Agaricomycetidae</taxon>
        <taxon>Agaricales</taxon>
        <taxon>Marasmiineae</taxon>
        <taxon>Marasmiaceae</taxon>
        <taxon>Marasmius</taxon>
    </lineage>
</organism>
<evidence type="ECO:0000313" key="4">
    <source>
        <dbReference type="Proteomes" id="UP001437256"/>
    </source>
</evidence>
<feature type="compositionally biased region" description="Basic and acidic residues" evidence="1">
    <location>
        <begin position="247"/>
        <end position="274"/>
    </location>
</feature>
<dbReference type="Pfam" id="PF00651">
    <property type="entry name" value="BTB"/>
    <property type="match status" value="1"/>
</dbReference>
<dbReference type="Gene3D" id="3.30.710.10">
    <property type="entry name" value="Potassium Channel Kv1.1, Chain A"/>
    <property type="match status" value="1"/>
</dbReference>
<dbReference type="Proteomes" id="UP001437256">
    <property type="component" value="Unassembled WGS sequence"/>
</dbReference>
<feature type="region of interest" description="Disordered" evidence="1">
    <location>
        <begin position="206"/>
        <end position="274"/>
    </location>
</feature>
<feature type="domain" description="BTB" evidence="2">
    <location>
        <begin position="17"/>
        <end position="84"/>
    </location>
</feature>
<sequence length="274" mass="30936">MKLPEYEKHPKYSFEDANVAFIVEDRVKFDIHRYFLQRDSEFFNAILAAQSSHPDGIYRVPRLKVYEFESLLDFFYEGMYRVSPADTPIESWVNILSIATNMEFPRAREHAIVAIDVYQGQSNSSGSLTPARMIQLANTYGVEKWLEPAYEALAERDEMIDEEEAETIGMRGVLRIMKAQVKIGAISEQEVPPVLDLKGVPSSPVIASGSGSLREDAGSQEATLEGKPRVENETVPAQSSTHQQKSRHQELDPFARVAGEDDHKQKRHPAEKPV</sequence>
<evidence type="ECO:0000313" key="3">
    <source>
        <dbReference type="EMBL" id="KAL0058137.1"/>
    </source>
</evidence>
<accession>A0ABR2ZCC0</accession>
<dbReference type="InterPro" id="IPR000210">
    <property type="entry name" value="BTB/POZ_dom"/>
</dbReference>
<evidence type="ECO:0000259" key="2">
    <source>
        <dbReference type="PROSITE" id="PS50097"/>
    </source>
</evidence>
<proteinExistence type="predicted"/>
<protein>
    <recommendedName>
        <fullName evidence="2">BTB domain-containing protein</fullName>
    </recommendedName>
</protein>
<dbReference type="InterPro" id="IPR011333">
    <property type="entry name" value="SKP1/BTB/POZ_sf"/>
</dbReference>
<name>A0ABR2ZCC0_9AGAR</name>
<dbReference type="EMBL" id="JBBXMP010000359">
    <property type="protein sequence ID" value="KAL0058137.1"/>
    <property type="molecule type" value="Genomic_DNA"/>
</dbReference>
<evidence type="ECO:0000256" key="1">
    <source>
        <dbReference type="SAM" id="MobiDB-lite"/>
    </source>
</evidence>
<dbReference type="SUPFAM" id="SSF54695">
    <property type="entry name" value="POZ domain"/>
    <property type="match status" value="1"/>
</dbReference>
<dbReference type="PROSITE" id="PS50097">
    <property type="entry name" value="BTB"/>
    <property type="match status" value="1"/>
</dbReference>
<comment type="caution">
    <text evidence="3">The sequence shown here is derived from an EMBL/GenBank/DDBJ whole genome shotgun (WGS) entry which is preliminary data.</text>
</comment>